<dbReference type="PRINTS" id="PR00080">
    <property type="entry name" value="SDRFAMILY"/>
</dbReference>
<dbReference type="NCBIfam" id="NF005559">
    <property type="entry name" value="PRK07231.1"/>
    <property type="match status" value="1"/>
</dbReference>
<gene>
    <name evidence="5" type="primary">bacC</name>
    <name evidence="5" type="ORF">GMJLKIPL_4127</name>
</gene>
<protein>
    <submittedName>
        <fullName evidence="5">Dihydroanticapsin 7-dehydrogenase</fullName>
    </submittedName>
</protein>
<evidence type="ECO:0000313" key="6">
    <source>
        <dbReference type="Proteomes" id="UP001055153"/>
    </source>
</evidence>
<comment type="caution">
    <text evidence="5">The sequence shown here is derived from an EMBL/GenBank/DDBJ whole genome shotgun (WGS) entry which is preliminary data.</text>
</comment>
<dbReference type="RefSeq" id="WP_238237679.1">
    <property type="nucleotide sequence ID" value="NZ_BPQQ01000049.1"/>
</dbReference>
<sequence length="253" mass="26157">MNLSFDNKVALVTGAAMGMGLATARLFADAGAAVVLADRDEDALGTAVAGLEGDGRKVLGVRCDVSDEAEVAAMVRRAVETFGRLDAAFNNAGIQIPANDVVDVPGADYERVMAVNLRGVWNCMQAELRQMQGQGSGAIVNCSSIGGLIGNPGLAAYHATKYGVIGMTQSAALESAARGIRLNAVCPGTIDTPMVARMLKEQPEAMDVIMAKQPNKRLGRPEEVAAAVLFLCSDAASFIIGAALPVDGGYTAQ</sequence>
<proteinExistence type="inferred from homology"/>
<evidence type="ECO:0000256" key="1">
    <source>
        <dbReference type="ARBA" id="ARBA00006484"/>
    </source>
</evidence>
<dbReference type="PRINTS" id="PR00081">
    <property type="entry name" value="GDHRDH"/>
</dbReference>
<dbReference type="InterPro" id="IPR036291">
    <property type="entry name" value="NAD(P)-bd_dom_sf"/>
</dbReference>
<dbReference type="Pfam" id="PF13561">
    <property type="entry name" value="adh_short_C2"/>
    <property type="match status" value="1"/>
</dbReference>
<keyword evidence="6" id="KW-1185">Reference proteome</keyword>
<dbReference type="Gene3D" id="3.40.50.720">
    <property type="entry name" value="NAD(P)-binding Rossmann-like Domain"/>
    <property type="match status" value="1"/>
</dbReference>
<reference evidence="5" key="1">
    <citation type="journal article" date="2021" name="Front. Microbiol.">
        <title>Comprehensive Comparative Genomics and Phenotyping of Methylobacterium Species.</title>
        <authorList>
            <person name="Alessa O."/>
            <person name="Ogura Y."/>
            <person name="Fujitani Y."/>
            <person name="Takami H."/>
            <person name="Hayashi T."/>
            <person name="Sahin N."/>
            <person name="Tani A."/>
        </authorList>
    </citation>
    <scope>NUCLEOTIDE SEQUENCE</scope>
    <source>
        <strain evidence="5">DSM 17168</strain>
    </source>
</reference>
<dbReference type="SMART" id="SM00822">
    <property type="entry name" value="PKS_KR"/>
    <property type="match status" value="1"/>
</dbReference>
<dbReference type="Proteomes" id="UP001055153">
    <property type="component" value="Unassembled WGS sequence"/>
</dbReference>
<dbReference type="PANTHER" id="PTHR24321:SF8">
    <property type="entry name" value="ESTRADIOL 17-BETA-DEHYDROGENASE 8-RELATED"/>
    <property type="match status" value="1"/>
</dbReference>
<dbReference type="PANTHER" id="PTHR24321">
    <property type="entry name" value="DEHYDROGENASES, SHORT CHAIN"/>
    <property type="match status" value="1"/>
</dbReference>
<reference evidence="5" key="2">
    <citation type="submission" date="2021-08" db="EMBL/GenBank/DDBJ databases">
        <authorList>
            <person name="Tani A."/>
            <person name="Ola A."/>
            <person name="Ogura Y."/>
            <person name="Katsura K."/>
            <person name="Hayashi T."/>
        </authorList>
    </citation>
    <scope>NUCLEOTIDE SEQUENCE</scope>
    <source>
        <strain evidence="5">DSM 17168</strain>
    </source>
</reference>
<accession>A0ABQ4SJX4</accession>
<dbReference type="CDD" id="cd05233">
    <property type="entry name" value="SDR_c"/>
    <property type="match status" value="1"/>
</dbReference>
<dbReference type="InterPro" id="IPR002347">
    <property type="entry name" value="SDR_fam"/>
</dbReference>
<dbReference type="InterPro" id="IPR057326">
    <property type="entry name" value="KR_dom"/>
</dbReference>
<feature type="domain" description="Ketoreductase" evidence="4">
    <location>
        <begin position="8"/>
        <end position="188"/>
    </location>
</feature>
<comment type="similarity">
    <text evidence="1">Belongs to the short-chain dehydrogenases/reductases (SDR) family.</text>
</comment>
<dbReference type="EMBL" id="BPQQ01000049">
    <property type="protein sequence ID" value="GJE02183.1"/>
    <property type="molecule type" value="Genomic_DNA"/>
</dbReference>
<organism evidence="5 6">
    <name type="scientific">Methylobacterium isbiliense</name>
    <dbReference type="NCBI Taxonomy" id="315478"/>
    <lineage>
        <taxon>Bacteria</taxon>
        <taxon>Pseudomonadati</taxon>
        <taxon>Pseudomonadota</taxon>
        <taxon>Alphaproteobacteria</taxon>
        <taxon>Hyphomicrobiales</taxon>
        <taxon>Methylobacteriaceae</taxon>
        <taxon>Methylobacterium</taxon>
    </lineage>
</organism>
<keyword evidence="2" id="KW-0560">Oxidoreductase</keyword>
<dbReference type="SUPFAM" id="SSF51735">
    <property type="entry name" value="NAD(P)-binding Rossmann-fold domains"/>
    <property type="match status" value="1"/>
</dbReference>
<keyword evidence="3" id="KW-0520">NAD</keyword>
<evidence type="ECO:0000259" key="4">
    <source>
        <dbReference type="SMART" id="SM00822"/>
    </source>
</evidence>
<evidence type="ECO:0000256" key="2">
    <source>
        <dbReference type="ARBA" id="ARBA00023002"/>
    </source>
</evidence>
<name>A0ABQ4SJX4_9HYPH</name>
<evidence type="ECO:0000313" key="5">
    <source>
        <dbReference type="EMBL" id="GJE02183.1"/>
    </source>
</evidence>
<evidence type="ECO:0000256" key="3">
    <source>
        <dbReference type="ARBA" id="ARBA00023027"/>
    </source>
</evidence>